<accession>A0A9D5C6T8</accession>
<comment type="caution">
    <text evidence="15">The sequence shown here is derived from an EMBL/GenBank/DDBJ whole genome shotgun (WGS) entry which is preliminary data.</text>
</comment>
<dbReference type="GO" id="GO:0046872">
    <property type="term" value="F:metal ion binding"/>
    <property type="evidence" value="ECO:0007669"/>
    <property type="project" value="UniProtKB-KW"/>
</dbReference>
<dbReference type="SUPFAM" id="SSF49503">
    <property type="entry name" value="Cupredoxins"/>
    <property type="match status" value="1"/>
</dbReference>
<feature type="domain" description="Phytocyanin" evidence="14">
    <location>
        <begin position="24"/>
        <end position="123"/>
    </location>
</feature>
<name>A0A9D5C6T8_9LILI</name>
<evidence type="ECO:0000256" key="4">
    <source>
        <dbReference type="ARBA" id="ARBA00022723"/>
    </source>
</evidence>
<keyword evidence="5 13" id="KW-0732">Signal</keyword>
<dbReference type="GO" id="GO:0009610">
    <property type="term" value="P:response to symbiotic fungus"/>
    <property type="evidence" value="ECO:0007669"/>
    <property type="project" value="UniProtKB-ARBA"/>
</dbReference>
<keyword evidence="2" id="KW-0813">Transport</keyword>
<comment type="subcellular location">
    <subcellularLocation>
        <location evidence="1">Membrane</location>
        <topology evidence="1">Single-pass type I membrane protein</topology>
    </subcellularLocation>
</comment>
<evidence type="ECO:0000256" key="6">
    <source>
        <dbReference type="ARBA" id="ARBA00022982"/>
    </source>
</evidence>
<protein>
    <recommendedName>
        <fullName evidence="14">Phytocyanin domain-containing protein</fullName>
    </recommendedName>
</protein>
<dbReference type="InterPro" id="IPR008972">
    <property type="entry name" value="Cupredoxin"/>
</dbReference>
<evidence type="ECO:0000256" key="10">
    <source>
        <dbReference type="ARBA" id="ARBA00023157"/>
    </source>
</evidence>
<keyword evidence="10" id="KW-1015">Disulfide bond</keyword>
<evidence type="ECO:0000256" key="3">
    <source>
        <dbReference type="ARBA" id="ARBA00022692"/>
    </source>
</evidence>
<evidence type="ECO:0000256" key="11">
    <source>
        <dbReference type="ARBA" id="ARBA00023180"/>
    </source>
</evidence>
<dbReference type="OrthoDB" id="784190at2759"/>
<reference evidence="15" key="1">
    <citation type="submission" date="2021-03" db="EMBL/GenBank/DDBJ databases">
        <authorList>
            <person name="Li Z."/>
            <person name="Yang C."/>
        </authorList>
    </citation>
    <scope>NUCLEOTIDE SEQUENCE</scope>
    <source>
        <strain evidence="15">Dzin_1.0</strain>
        <tissue evidence="15">Leaf</tissue>
    </source>
</reference>
<dbReference type="GO" id="GO:0009055">
    <property type="term" value="F:electron transfer activity"/>
    <property type="evidence" value="ECO:0007669"/>
    <property type="project" value="InterPro"/>
</dbReference>
<evidence type="ECO:0000256" key="2">
    <source>
        <dbReference type="ARBA" id="ARBA00022448"/>
    </source>
</evidence>
<dbReference type="PANTHER" id="PTHR33021:SF408">
    <property type="entry name" value="PHYTOCYANIN DOMAIN-CONTAINING PROTEIN"/>
    <property type="match status" value="1"/>
</dbReference>
<dbReference type="PROSITE" id="PS51485">
    <property type="entry name" value="PHYTOCYANIN"/>
    <property type="match status" value="1"/>
</dbReference>
<evidence type="ECO:0000256" key="7">
    <source>
        <dbReference type="ARBA" id="ARBA00022989"/>
    </source>
</evidence>
<evidence type="ECO:0000313" key="15">
    <source>
        <dbReference type="EMBL" id="KAJ0967345.1"/>
    </source>
</evidence>
<reference evidence="15" key="2">
    <citation type="journal article" date="2022" name="Hortic Res">
        <title>The genome of Dioscorea zingiberensis sheds light on the biosynthesis, origin and evolution of the medicinally important diosgenin saponins.</title>
        <authorList>
            <person name="Li Y."/>
            <person name="Tan C."/>
            <person name="Li Z."/>
            <person name="Guo J."/>
            <person name="Li S."/>
            <person name="Chen X."/>
            <person name="Wang C."/>
            <person name="Dai X."/>
            <person name="Yang H."/>
            <person name="Song W."/>
            <person name="Hou L."/>
            <person name="Xu J."/>
            <person name="Tong Z."/>
            <person name="Xu A."/>
            <person name="Yuan X."/>
            <person name="Wang W."/>
            <person name="Yang Q."/>
            <person name="Chen L."/>
            <person name="Sun Z."/>
            <person name="Wang K."/>
            <person name="Pan B."/>
            <person name="Chen J."/>
            <person name="Bao Y."/>
            <person name="Liu F."/>
            <person name="Qi X."/>
            <person name="Gang D.R."/>
            <person name="Wen J."/>
            <person name="Li J."/>
        </authorList>
    </citation>
    <scope>NUCLEOTIDE SEQUENCE</scope>
    <source>
        <strain evidence="15">Dzin_1.0</strain>
    </source>
</reference>
<evidence type="ECO:0000313" key="16">
    <source>
        <dbReference type="Proteomes" id="UP001085076"/>
    </source>
</evidence>
<dbReference type="InterPro" id="IPR039391">
    <property type="entry name" value="Phytocyanin-like"/>
</dbReference>
<evidence type="ECO:0000256" key="8">
    <source>
        <dbReference type="ARBA" id="ARBA00023008"/>
    </source>
</evidence>
<keyword evidence="7 12" id="KW-1133">Transmembrane helix</keyword>
<keyword evidence="4" id="KW-0479">Metal-binding</keyword>
<dbReference type="FunFam" id="2.60.40.420:FF:000067">
    <property type="entry name" value="Cupredoxin superfamily protein"/>
    <property type="match status" value="1"/>
</dbReference>
<proteinExistence type="predicted"/>
<feature type="signal peptide" evidence="13">
    <location>
        <begin position="1"/>
        <end position="23"/>
    </location>
</feature>
<sequence length="165" mass="17343">MASKQMLAILAVVAVILPSITMATEFIVGDEVGWSLKGNYTAWAMGKVFNVGDTLVFNYPSDKHNVQKIGLDGFKACDSSKALETVKTGKDVITLAKPGKKWYICGISGHCDAGMKLVINVAGGAMAPTLPPTAPSPDSSAHMTAAFCSKLVMGALSLVMAFILF</sequence>
<keyword evidence="11" id="KW-0325">Glycoprotein</keyword>
<keyword evidence="16" id="KW-1185">Reference proteome</keyword>
<keyword evidence="8" id="KW-0186">Copper</keyword>
<gene>
    <name evidence="15" type="ORF">J5N97_024262</name>
</gene>
<keyword evidence="9 12" id="KW-0472">Membrane</keyword>
<dbReference type="CDD" id="cd04216">
    <property type="entry name" value="Phytocyanin"/>
    <property type="match status" value="1"/>
</dbReference>
<evidence type="ECO:0000256" key="5">
    <source>
        <dbReference type="ARBA" id="ARBA00022729"/>
    </source>
</evidence>
<dbReference type="GO" id="GO:0005886">
    <property type="term" value="C:plasma membrane"/>
    <property type="evidence" value="ECO:0007669"/>
    <property type="project" value="TreeGrafter"/>
</dbReference>
<keyword evidence="6" id="KW-0249">Electron transport</keyword>
<dbReference type="Proteomes" id="UP001085076">
    <property type="component" value="Miscellaneous, Linkage group lg07"/>
</dbReference>
<feature type="transmembrane region" description="Helical" evidence="12">
    <location>
        <begin position="141"/>
        <end position="164"/>
    </location>
</feature>
<dbReference type="Pfam" id="PF02298">
    <property type="entry name" value="Cu_bind_like"/>
    <property type="match status" value="1"/>
</dbReference>
<evidence type="ECO:0000256" key="1">
    <source>
        <dbReference type="ARBA" id="ARBA00004479"/>
    </source>
</evidence>
<evidence type="ECO:0000259" key="14">
    <source>
        <dbReference type="PROSITE" id="PS51485"/>
    </source>
</evidence>
<dbReference type="InterPro" id="IPR003245">
    <property type="entry name" value="Phytocyanin_dom"/>
</dbReference>
<feature type="chain" id="PRO_5038571318" description="Phytocyanin domain-containing protein" evidence="13">
    <location>
        <begin position="24"/>
        <end position="165"/>
    </location>
</feature>
<evidence type="ECO:0000256" key="13">
    <source>
        <dbReference type="SAM" id="SignalP"/>
    </source>
</evidence>
<dbReference type="EMBL" id="JAGGNH010000007">
    <property type="protein sequence ID" value="KAJ0967345.1"/>
    <property type="molecule type" value="Genomic_DNA"/>
</dbReference>
<organism evidence="15 16">
    <name type="scientific">Dioscorea zingiberensis</name>
    <dbReference type="NCBI Taxonomy" id="325984"/>
    <lineage>
        <taxon>Eukaryota</taxon>
        <taxon>Viridiplantae</taxon>
        <taxon>Streptophyta</taxon>
        <taxon>Embryophyta</taxon>
        <taxon>Tracheophyta</taxon>
        <taxon>Spermatophyta</taxon>
        <taxon>Magnoliopsida</taxon>
        <taxon>Liliopsida</taxon>
        <taxon>Dioscoreales</taxon>
        <taxon>Dioscoreaceae</taxon>
        <taxon>Dioscorea</taxon>
    </lineage>
</organism>
<keyword evidence="3 12" id="KW-0812">Transmembrane</keyword>
<evidence type="ECO:0000256" key="9">
    <source>
        <dbReference type="ARBA" id="ARBA00023136"/>
    </source>
</evidence>
<evidence type="ECO:0000256" key="12">
    <source>
        <dbReference type="SAM" id="Phobius"/>
    </source>
</evidence>
<dbReference type="AlphaFoldDB" id="A0A9D5C6T8"/>
<dbReference type="Gene3D" id="2.60.40.420">
    <property type="entry name" value="Cupredoxins - blue copper proteins"/>
    <property type="match status" value="1"/>
</dbReference>
<dbReference type="PANTHER" id="PTHR33021">
    <property type="entry name" value="BLUE COPPER PROTEIN"/>
    <property type="match status" value="1"/>
</dbReference>